<dbReference type="GO" id="GO:0042973">
    <property type="term" value="F:glucan endo-1,3-beta-D-glucosidase activity"/>
    <property type="evidence" value="ECO:0007669"/>
    <property type="project" value="UniProtKB-EC"/>
</dbReference>
<protein>
    <recommendedName>
        <fullName evidence="3">glucan endo-1,3-beta-D-glucosidase</fullName>
        <ecNumber evidence="3">3.2.1.39</ecNumber>
    </recommendedName>
</protein>
<feature type="compositionally biased region" description="Low complexity" evidence="8">
    <location>
        <begin position="203"/>
        <end position="216"/>
    </location>
</feature>
<evidence type="ECO:0000256" key="7">
    <source>
        <dbReference type="ARBA" id="ARBA00023316"/>
    </source>
</evidence>
<keyword evidence="13" id="KW-1185">Reference proteome</keyword>
<feature type="signal peptide" evidence="9">
    <location>
        <begin position="1"/>
        <end position="22"/>
    </location>
</feature>
<dbReference type="GO" id="GO:0071555">
    <property type="term" value="P:cell wall organization"/>
    <property type="evidence" value="ECO:0007669"/>
    <property type="project" value="UniProtKB-KW"/>
</dbReference>
<accession>A0A1L7WR94</accession>
<reference evidence="12 13" key="1">
    <citation type="submission" date="2016-03" db="EMBL/GenBank/DDBJ databases">
        <authorList>
            <person name="Ploux O."/>
        </authorList>
    </citation>
    <scope>NUCLEOTIDE SEQUENCE [LARGE SCALE GENOMIC DNA]</scope>
    <source>
        <strain evidence="12 13">UAMH 11012</strain>
    </source>
</reference>
<evidence type="ECO:0000256" key="4">
    <source>
        <dbReference type="ARBA" id="ARBA00022729"/>
    </source>
</evidence>
<dbReference type="EMBL" id="FJOG01000006">
    <property type="protein sequence ID" value="CZR55288.1"/>
    <property type="molecule type" value="Genomic_DNA"/>
</dbReference>
<organism evidence="12 13">
    <name type="scientific">Phialocephala subalpina</name>
    <dbReference type="NCBI Taxonomy" id="576137"/>
    <lineage>
        <taxon>Eukaryota</taxon>
        <taxon>Fungi</taxon>
        <taxon>Dikarya</taxon>
        <taxon>Ascomycota</taxon>
        <taxon>Pezizomycotina</taxon>
        <taxon>Leotiomycetes</taxon>
        <taxon>Helotiales</taxon>
        <taxon>Mollisiaceae</taxon>
        <taxon>Phialocephala</taxon>
        <taxon>Phialocephala fortinii species complex</taxon>
    </lineage>
</organism>
<keyword evidence="7" id="KW-0961">Cell wall biogenesis/degradation</keyword>
<feature type="region of interest" description="Disordered" evidence="8">
    <location>
        <begin position="203"/>
        <end position="270"/>
    </location>
</feature>
<sequence length="516" mass="54329">MELKQVLIAAFALLVLPVLVMADLCALGSTEIEGNYFCQAVDSIQYSNVGTPGTFNRVVYMGADGTCHSVPQSFAGPNAPLSGEVSFHVRGPAQLKEFAVYIPSSSTNSASKRGNTGITDSQVAHQHRHVHKGVSGHGHGHNHIEAKEVNDRQEVSATIDGKVVSWGNNYFGPSSTPASEVMVTATIDGQIVSWTNNWFGSSTTAPTSQAATTARANDPAPPLPVENSIPANSPMTPPGSQASNTVHFSSPPTSPSVSTSSSSVLAELPSGPGFEAPGTFDRLSYYHAASQSVENVTFLGNFGGEGSGVFDYHFGASLSYINSTGTGGAASSQILANQVIPSGHEVIIMSGRECQNGDCGYTRPGAVAYHGFDGADKVFMFDFSMPIDGESGFNGDLPAIWLLYGDIVRTLQYGKPECSCWSSGCGEFDIAEALLDGSTYLKSTLHTNTPAGDSDYLKRPTTSSMKLAVIFSSSTSTIRIQVLNESTEFAAAISAEDINVMCDESSDKVSHFHVAS</sequence>
<evidence type="ECO:0000256" key="3">
    <source>
        <dbReference type="ARBA" id="ARBA00012780"/>
    </source>
</evidence>
<evidence type="ECO:0000259" key="10">
    <source>
        <dbReference type="Pfam" id="PF10287"/>
    </source>
</evidence>
<dbReference type="InterPro" id="IPR018805">
    <property type="entry name" value="YJL171C/Tos1_C"/>
</dbReference>
<feature type="compositionally biased region" description="Polar residues" evidence="8">
    <location>
        <begin position="229"/>
        <end position="248"/>
    </location>
</feature>
<feature type="domain" description="Cell wall protein YJL171C/Tos1 N-terminal" evidence="11">
    <location>
        <begin position="42"/>
        <end position="102"/>
    </location>
</feature>
<feature type="compositionally biased region" description="Low complexity" evidence="8">
    <location>
        <begin position="249"/>
        <end position="264"/>
    </location>
</feature>
<dbReference type="Pfam" id="PF10287">
    <property type="entry name" value="YJL171C_Tos1_C"/>
    <property type="match status" value="1"/>
</dbReference>
<feature type="chain" id="PRO_5012544018" description="glucan endo-1,3-beta-D-glucosidase" evidence="9">
    <location>
        <begin position="23"/>
        <end position="516"/>
    </location>
</feature>
<dbReference type="Pfam" id="PF10290">
    <property type="entry name" value="YJL171C_Tos1_N"/>
    <property type="match status" value="1"/>
</dbReference>
<comment type="similarity">
    <text evidence="2">Belongs to the PGA52 family.</text>
</comment>
<dbReference type="InterPro" id="IPR009091">
    <property type="entry name" value="RCC1/BLIP-II"/>
</dbReference>
<dbReference type="STRING" id="576137.A0A1L7WR94"/>
<dbReference type="Gene3D" id="2.130.10.30">
    <property type="entry name" value="Regulator of chromosome condensation 1/beta-lactamase-inhibitor protein II"/>
    <property type="match status" value="1"/>
</dbReference>
<evidence type="ECO:0000259" key="11">
    <source>
        <dbReference type="Pfam" id="PF10290"/>
    </source>
</evidence>
<keyword evidence="4 9" id="KW-0732">Signal</keyword>
<name>A0A1L7WR94_9HELO</name>
<evidence type="ECO:0000256" key="5">
    <source>
        <dbReference type="ARBA" id="ARBA00022801"/>
    </source>
</evidence>
<evidence type="ECO:0000256" key="9">
    <source>
        <dbReference type="SAM" id="SignalP"/>
    </source>
</evidence>
<evidence type="ECO:0000313" key="12">
    <source>
        <dbReference type="EMBL" id="CZR55288.1"/>
    </source>
</evidence>
<dbReference type="EC" id="3.2.1.39" evidence="3"/>
<evidence type="ECO:0000256" key="8">
    <source>
        <dbReference type="SAM" id="MobiDB-lite"/>
    </source>
</evidence>
<dbReference type="OrthoDB" id="118256at2759"/>
<dbReference type="AlphaFoldDB" id="A0A1L7WR94"/>
<dbReference type="PANTHER" id="PTHR31737">
    <property type="entry name" value="PROTEIN TOS1"/>
    <property type="match status" value="1"/>
</dbReference>
<dbReference type="InterPro" id="IPR018807">
    <property type="entry name" value="YJL171C/Tos1_N"/>
</dbReference>
<dbReference type="GO" id="GO:0009277">
    <property type="term" value="C:fungal-type cell wall"/>
    <property type="evidence" value="ECO:0007669"/>
    <property type="project" value="TreeGrafter"/>
</dbReference>
<keyword evidence="5" id="KW-0378">Hydrolase</keyword>
<evidence type="ECO:0000256" key="2">
    <source>
        <dbReference type="ARBA" id="ARBA00006055"/>
    </source>
</evidence>
<keyword evidence="6" id="KW-0326">Glycosidase</keyword>
<comment type="catalytic activity">
    <reaction evidence="1">
        <text>Hydrolysis of (1-&gt;3)-beta-D-glucosidic linkages in (1-&gt;3)-beta-D-glucans.</text>
        <dbReference type="EC" id="3.2.1.39"/>
    </reaction>
</comment>
<feature type="domain" description="Cell wall protein YJL171C/Tos1 C-terminal" evidence="10">
    <location>
        <begin position="279"/>
        <end position="499"/>
    </location>
</feature>
<dbReference type="PANTHER" id="PTHR31737:SF2">
    <property type="entry name" value="PROTEIN TOS1"/>
    <property type="match status" value="1"/>
</dbReference>
<evidence type="ECO:0000256" key="1">
    <source>
        <dbReference type="ARBA" id="ARBA00000382"/>
    </source>
</evidence>
<proteinExistence type="inferred from homology"/>
<dbReference type="Proteomes" id="UP000184330">
    <property type="component" value="Unassembled WGS sequence"/>
</dbReference>
<evidence type="ECO:0000313" key="13">
    <source>
        <dbReference type="Proteomes" id="UP000184330"/>
    </source>
</evidence>
<evidence type="ECO:0000256" key="6">
    <source>
        <dbReference type="ARBA" id="ARBA00023295"/>
    </source>
</evidence>
<gene>
    <name evidence="12" type="ORF">PAC_05175</name>
</gene>